<sequence length="214" mass="23424">MDTSSTTTVRNQCILEYPNSLEEISGFMKVRLKIILEPSLMDHTSTNDWVALLPVGARLPTEYADFAWVDFDNDESEEEEGGADTTDTEGGALTPPRRRPPAAQAPYTEAQLVVPPCGEGPPEPGAPAGASAPATVYEIWYVGPQDTVLARWGPFHVHRDMTPDERGLKERNPPLAELEALLKGVRSTLDASNEQQERVNKLIKDIQEEDAGGV</sequence>
<evidence type="ECO:0000256" key="1">
    <source>
        <dbReference type="SAM" id="Coils"/>
    </source>
</evidence>
<feature type="coiled-coil region" evidence="1">
    <location>
        <begin position="175"/>
        <end position="209"/>
    </location>
</feature>
<keyword evidence="1" id="KW-0175">Coiled coil</keyword>
<organism evidence="3">
    <name type="scientific">Heterosigma akashiwo</name>
    <name type="common">Chromophytic alga</name>
    <name type="synonym">Heterosigma carterae</name>
    <dbReference type="NCBI Taxonomy" id="2829"/>
    <lineage>
        <taxon>Eukaryota</taxon>
        <taxon>Sar</taxon>
        <taxon>Stramenopiles</taxon>
        <taxon>Ochrophyta</taxon>
        <taxon>Raphidophyceae</taxon>
        <taxon>Chattonellales</taxon>
        <taxon>Chattonellaceae</taxon>
        <taxon>Heterosigma</taxon>
    </lineage>
</organism>
<feature type="region of interest" description="Disordered" evidence="2">
    <location>
        <begin position="74"/>
        <end position="106"/>
    </location>
</feature>
<proteinExistence type="predicted"/>
<name>A0A7S4D769_HETAK</name>
<gene>
    <name evidence="3" type="ORF">HAKA00212_LOCUS11503</name>
</gene>
<reference evidence="3" key="1">
    <citation type="submission" date="2021-01" db="EMBL/GenBank/DDBJ databases">
        <authorList>
            <person name="Corre E."/>
            <person name="Pelletier E."/>
            <person name="Niang G."/>
            <person name="Scheremetjew M."/>
            <person name="Finn R."/>
            <person name="Kale V."/>
            <person name="Holt S."/>
            <person name="Cochrane G."/>
            <person name="Meng A."/>
            <person name="Brown T."/>
            <person name="Cohen L."/>
        </authorList>
    </citation>
    <scope>NUCLEOTIDE SEQUENCE</scope>
    <source>
        <strain evidence="3">CCMP3107</strain>
    </source>
</reference>
<feature type="compositionally biased region" description="Low complexity" evidence="2">
    <location>
        <begin position="83"/>
        <end position="106"/>
    </location>
</feature>
<evidence type="ECO:0000313" key="3">
    <source>
        <dbReference type="EMBL" id="CAE0632792.1"/>
    </source>
</evidence>
<dbReference type="AlphaFoldDB" id="A0A7S4D769"/>
<protein>
    <submittedName>
        <fullName evidence="3">Uncharacterized protein</fullName>
    </submittedName>
</protein>
<accession>A0A7S4D769</accession>
<dbReference type="EMBL" id="HBIU01024877">
    <property type="protein sequence ID" value="CAE0632792.1"/>
    <property type="molecule type" value="Transcribed_RNA"/>
</dbReference>
<evidence type="ECO:0000256" key="2">
    <source>
        <dbReference type="SAM" id="MobiDB-lite"/>
    </source>
</evidence>